<evidence type="ECO:0000313" key="3">
    <source>
        <dbReference type="EMBL" id="CAE1327516.1"/>
    </source>
</evidence>
<feature type="transmembrane region" description="Helical" evidence="2">
    <location>
        <begin position="34"/>
        <end position="61"/>
    </location>
</feature>
<proteinExistence type="predicted"/>
<accession>A0A812ELW9</accession>
<evidence type="ECO:0000256" key="1">
    <source>
        <dbReference type="SAM" id="MobiDB-lite"/>
    </source>
</evidence>
<feature type="transmembrane region" description="Helical" evidence="2">
    <location>
        <begin position="73"/>
        <end position="95"/>
    </location>
</feature>
<dbReference type="EMBL" id="CAHIKZ030005500">
    <property type="protein sequence ID" value="CAE1327516.1"/>
    <property type="molecule type" value="Genomic_DNA"/>
</dbReference>
<sequence length="240" mass="27911">MFCNVPSRIDFIKLLTSSKTLFQRSPLLLILKALSLYLPCTLPLCFSFLYLSTFSLFYHILSPFFSLSLLPSFLSFLFISLFLISFFFVISFFLYSFFSFSIFTSPFLFLSLSLPFLSFFVFSLFLFLYSHHFCLVFFSHLSLSLSLSLYSSLLTFSKCIEIPKVRRKPSFCRSRTRVVSAVVVGPPHVVPIFRRPPVLPDARNAPLELVRRIVNAQLRPRPSRTRRAPRQWSSDHYLKS</sequence>
<keyword evidence="4" id="KW-1185">Reference proteome</keyword>
<feature type="transmembrane region" description="Helical" evidence="2">
    <location>
        <begin position="135"/>
        <end position="156"/>
    </location>
</feature>
<gene>
    <name evidence="3" type="ORF">SPHA_76979</name>
</gene>
<protein>
    <submittedName>
        <fullName evidence="3">Uncharacterized protein</fullName>
    </submittedName>
</protein>
<name>A0A812ELW9_ACAPH</name>
<organism evidence="3 4">
    <name type="scientific">Acanthosepion pharaonis</name>
    <name type="common">Pharaoh cuttlefish</name>
    <name type="synonym">Sepia pharaonis</name>
    <dbReference type="NCBI Taxonomy" id="158019"/>
    <lineage>
        <taxon>Eukaryota</taxon>
        <taxon>Metazoa</taxon>
        <taxon>Spiralia</taxon>
        <taxon>Lophotrochozoa</taxon>
        <taxon>Mollusca</taxon>
        <taxon>Cephalopoda</taxon>
        <taxon>Coleoidea</taxon>
        <taxon>Decapodiformes</taxon>
        <taxon>Sepiida</taxon>
        <taxon>Sepiina</taxon>
        <taxon>Sepiidae</taxon>
        <taxon>Acanthosepion</taxon>
    </lineage>
</organism>
<evidence type="ECO:0000256" key="2">
    <source>
        <dbReference type="SAM" id="Phobius"/>
    </source>
</evidence>
<evidence type="ECO:0000313" key="4">
    <source>
        <dbReference type="Proteomes" id="UP000597762"/>
    </source>
</evidence>
<reference evidence="3" key="1">
    <citation type="submission" date="2021-01" db="EMBL/GenBank/DDBJ databases">
        <authorList>
            <person name="Li R."/>
            <person name="Bekaert M."/>
        </authorList>
    </citation>
    <scope>NUCLEOTIDE SEQUENCE</scope>
    <source>
        <strain evidence="3">Farmed</strain>
    </source>
</reference>
<feature type="region of interest" description="Disordered" evidence="1">
    <location>
        <begin position="220"/>
        <end position="240"/>
    </location>
</feature>
<comment type="caution">
    <text evidence="3">The sequence shown here is derived from an EMBL/GenBank/DDBJ whole genome shotgun (WGS) entry which is preliminary data.</text>
</comment>
<dbReference type="Proteomes" id="UP000597762">
    <property type="component" value="Unassembled WGS sequence"/>
</dbReference>
<keyword evidence="2" id="KW-1133">Transmembrane helix</keyword>
<feature type="transmembrane region" description="Helical" evidence="2">
    <location>
        <begin position="107"/>
        <end position="129"/>
    </location>
</feature>
<keyword evidence="2" id="KW-0812">Transmembrane</keyword>
<keyword evidence="2" id="KW-0472">Membrane</keyword>
<dbReference type="AlphaFoldDB" id="A0A812ELW9"/>